<evidence type="ECO:0000313" key="1">
    <source>
        <dbReference type="EMBL" id="SDM14838.1"/>
    </source>
</evidence>
<dbReference type="RefSeq" id="WP_280140440.1">
    <property type="nucleotide sequence ID" value="NZ_FNHL01000001.1"/>
</dbReference>
<keyword evidence="2" id="KW-1185">Reference proteome</keyword>
<reference evidence="2" key="1">
    <citation type="submission" date="2016-10" db="EMBL/GenBank/DDBJ databases">
        <authorList>
            <person name="Varghese N."/>
            <person name="Submissions S."/>
        </authorList>
    </citation>
    <scope>NUCLEOTIDE SEQUENCE [LARGE SCALE GENOMIC DNA]</scope>
    <source>
        <strain evidence="2">CGMCC 1.10119</strain>
    </source>
</reference>
<dbReference type="STRING" id="660521.SAMN04487949_1040"/>
<sequence>MKTCSQCGKSVRRTELAEPEFGLPSFDGRKYPDACPKCDTAL</sequence>
<dbReference type="AlphaFoldDB" id="A0A1G9QV20"/>
<organism evidence="1 2">
    <name type="scientific">Halogranum gelatinilyticum</name>
    <dbReference type="NCBI Taxonomy" id="660521"/>
    <lineage>
        <taxon>Archaea</taxon>
        <taxon>Methanobacteriati</taxon>
        <taxon>Methanobacteriota</taxon>
        <taxon>Stenosarchaea group</taxon>
        <taxon>Halobacteria</taxon>
        <taxon>Halobacteriales</taxon>
        <taxon>Haloferacaceae</taxon>
    </lineage>
</organism>
<proteinExistence type="predicted"/>
<name>A0A1G9QV20_9EURY</name>
<protein>
    <submittedName>
        <fullName evidence="1">Uncharacterized protein</fullName>
    </submittedName>
</protein>
<gene>
    <name evidence="1" type="ORF">SAMN04487949_1040</name>
</gene>
<evidence type="ECO:0000313" key="2">
    <source>
        <dbReference type="Proteomes" id="UP000199451"/>
    </source>
</evidence>
<accession>A0A1G9QV20</accession>
<dbReference type="EMBL" id="FNHL01000001">
    <property type="protein sequence ID" value="SDM14838.1"/>
    <property type="molecule type" value="Genomic_DNA"/>
</dbReference>
<dbReference type="Proteomes" id="UP000199451">
    <property type="component" value="Unassembled WGS sequence"/>
</dbReference>